<dbReference type="InterPro" id="IPR036249">
    <property type="entry name" value="Thioredoxin-like_sf"/>
</dbReference>
<dbReference type="STRING" id="101127.A0A1X2G5L4"/>
<dbReference type="Gene3D" id="3.40.30.10">
    <property type="entry name" value="Glutaredoxin"/>
    <property type="match status" value="1"/>
</dbReference>
<dbReference type="Proteomes" id="UP000242146">
    <property type="component" value="Unassembled WGS sequence"/>
</dbReference>
<protein>
    <recommendedName>
        <fullName evidence="1">Alkyl hydroperoxide reductase subunit C/ Thiol specific antioxidant domain-containing protein</fullName>
    </recommendedName>
</protein>
<gene>
    <name evidence="2" type="ORF">DM01DRAFT_1339902</name>
</gene>
<dbReference type="GO" id="GO:0016209">
    <property type="term" value="F:antioxidant activity"/>
    <property type="evidence" value="ECO:0007669"/>
    <property type="project" value="InterPro"/>
</dbReference>
<organism evidence="2 3">
    <name type="scientific">Hesseltinella vesiculosa</name>
    <dbReference type="NCBI Taxonomy" id="101127"/>
    <lineage>
        <taxon>Eukaryota</taxon>
        <taxon>Fungi</taxon>
        <taxon>Fungi incertae sedis</taxon>
        <taxon>Mucoromycota</taxon>
        <taxon>Mucoromycotina</taxon>
        <taxon>Mucoromycetes</taxon>
        <taxon>Mucorales</taxon>
        <taxon>Cunninghamellaceae</taxon>
        <taxon>Hesseltinella</taxon>
    </lineage>
</organism>
<dbReference type="OrthoDB" id="2259904at2759"/>
<keyword evidence="3" id="KW-1185">Reference proteome</keyword>
<evidence type="ECO:0000313" key="3">
    <source>
        <dbReference type="Proteomes" id="UP000242146"/>
    </source>
</evidence>
<accession>A0A1X2G5L4</accession>
<reference evidence="2 3" key="1">
    <citation type="submission" date="2016-07" db="EMBL/GenBank/DDBJ databases">
        <title>Pervasive Adenine N6-methylation of Active Genes in Fungi.</title>
        <authorList>
            <consortium name="DOE Joint Genome Institute"/>
            <person name="Mondo S.J."/>
            <person name="Dannebaum R.O."/>
            <person name="Kuo R.C."/>
            <person name="Labutti K."/>
            <person name="Haridas S."/>
            <person name="Kuo A."/>
            <person name="Salamov A."/>
            <person name="Ahrendt S.R."/>
            <person name="Lipzen A."/>
            <person name="Sullivan W."/>
            <person name="Andreopoulos W.B."/>
            <person name="Clum A."/>
            <person name="Lindquist E."/>
            <person name="Daum C."/>
            <person name="Ramamoorthy G.K."/>
            <person name="Gryganskyi A."/>
            <person name="Culley D."/>
            <person name="Magnuson J.K."/>
            <person name="James T.Y."/>
            <person name="O'Malley M.A."/>
            <person name="Stajich J.E."/>
            <person name="Spatafora J.W."/>
            <person name="Visel A."/>
            <person name="Grigoriev I.V."/>
        </authorList>
    </citation>
    <scope>NUCLEOTIDE SEQUENCE [LARGE SCALE GENOMIC DNA]</scope>
    <source>
        <strain evidence="2 3">NRRL 3301</strain>
    </source>
</reference>
<evidence type="ECO:0000313" key="2">
    <source>
        <dbReference type="EMBL" id="ORX45672.1"/>
    </source>
</evidence>
<dbReference type="AlphaFoldDB" id="A0A1X2G5L4"/>
<dbReference type="Pfam" id="PF00578">
    <property type="entry name" value="AhpC-TSA"/>
    <property type="match status" value="1"/>
</dbReference>
<dbReference type="InterPro" id="IPR000866">
    <property type="entry name" value="AhpC/TSA"/>
</dbReference>
<dbReference type="SUPFAM" id="SSF52833">
    <property type="entry name" value="Thioredoxin-like"/>
    <property type="match status" value="1"/>
</dbReference>
<sequence length="112" mass="13014">MERFHKFQALPLVMSVDDETAHQAFLQHHQMSLPFPLLSDPTRSVTRYFNALDPSTGQAKRSVFVIDKFRHVKFSFIVADDRIVHSMDTIFCILHMLLPTPPTYISPRTHTF</sequence>
<feature type="domain" description="Alkyl hydroperoxide reductase subunit C/ Thiol specific antioxidant" evidence="1">
    <location>
        <begin position="2"/>
        <end position="74"/>
    </location>
</feature>
<dbReference type="GO" id="GO:0016491">
    <property type="term" value="F:oxidoreductase activity"/>
    <property type="evidence" value="ECO:0007669"/>
    <property type="project" value="InterPro"/>
</dbReference>
<proteinExistence type="predicted"/>
<evidence type="ECO:0000259" key="1">
    <source>
        <dbReference type="Pfam" id="PF00578"/>
    </source>
</evidence>
<comment type="caution">
    <text evidence="2">The sequence shown here is derived from an EMBL/GenBank/DDBJ whole genome shotgun (WGS) entry which is preliminary data.</text>
</comment>
<dbReference type="EMBL" id="MCGT01000041">
    <property type="protein sequence ID" value="ORX45672.1"/>
    <property type="molecule type" value="Genomic_DNA"/>
</dbReference>
<name>A0A1X2G5L4_9FUNG</name>